<keyword evidence="1" id="KW-1133">Transmembrane helix</keyword>
<keyword evidence="1" id="KW-0812">Transmembrane</keyword>
<protein>
    <submittedName>
        <fullName evidence="2">Uncharacterized protein</fullName>
    </submittedName>
</protein>
<gene>
    <name evidence="2" type="ORF">METZ01_LOCUS200696</name>
</gene>
<feature type="transmembrane region" description="Helical" evidence="1">
    <location>
        <begin position="12"/>
        <end position="29"/>
    </location>
</feature>
<sequence length="31" mass="3506">MKITKERSADLLEIGMVIAMVFLVIVIYVPI</sequence>
<accession>A0A382EBV8</accession>
<name>A0A382EBV8_9ZZZZ</name>
<reference evidence="2" key="1">
    <citation type="submission" date="2018-05" db="EMBL/GenBank/DDBJ databases">
        <authorList>
            <person name="Lanie J.A."/>
            <person name="Ng W.-L."/>
            <person name="Kazmierczak K.M."/>
            <person name="Andrzejewski T.M."/>
            <person name="Davidsen T.M."/>
            <person name="Wayne K.J."/>
            <person name="Tettelin H."/>
            <person name="Glass J.I."/>
            <person name="Rusch D."/>
            <person name="Podicherti R."/>
            <person name="Tsui H.-C.T."/>
            <person name="Winkler M.E."/>
        </authorList>
    </citation>
    <scope>NUCLEOTIDE SEQUENCE</scope>
</reference>
<dbReference type="AlphaFoldDB" id="A0A382EBV8"/>
<proteinExistence type="predicted"/>
<dbReference type="EMBL" id="UINC01043596">
    <property type="protein sequence ID" value="SVB47842.1"/>
    <property type="molecule type" value="Genomic_DNA"/>
</dbReference>
<keyword evidence="1" id="KW-0472">Membrane</keyword>
<feature type="non-terminal residue" evidence="2">
    <location>
        <position position="31"/>
    </location>
</feature>
<organism evidence="2">
    <name type="scientific">marine metagenome</name>
    <dbReference type="NCBI Taxonomy" id="408172"/>
    <lineage>
        <taxon>unclassified sequences</taxon>
        <taxon>metagenomes</taxon>
        <taxon>ecological metagenomes</taxon>
    </lineage>
</organism>
<evidence type="ECO:0000256" key="1">
    <source>
        <dbReference type="SAM" id="Phobius"/>
    </source>
</evidence>
<evidence type="ECO:0000313" key="2">
    <source>
        <dbReference type="EMBL" id="SVB47842.1"/>
    </source>
</evidence>